<name>A0AAU7S291_9HYPH</name>
<dbReference type="PANTHER" id="PTHR43877">
    <property type="entry name" value="AMINOALKYLPHOSPHONATE N-ACETYLTRANSFERASE-RELATED-RELATED"/>
    <property type="match status" value="1"/>
</dbReference>
<keyword evidence="4" id="KW-0614">Plasmid</keyword>
<gene>
    <name evidence="4" type="ORF">ABM479_21150</name>
</gene>
<evidence type="ECO:0000259" key="3">
    <source>
        <dbReference type="PROSITE" id="PS51186"/>
    </source>
</evidence>
<dbReference type="AlphaFoldDB" id="A0AAU7S291"/>
<dbReference type="InterPro" id="IPR000182">
    <property type="entry name" value="GNAT_dom"/>
</dbReference>
<accession>A0AAU7S291</accession>
<sequence length="227" mass="24495">MSHILDRPIWSALETAHASLAEGGPLARRYPPSIVPFAASADNSVESLEALAKLPSGDEVMAIVEAEPIIVPKGLVTLSDARLVQMMAERPSDRISDRRIEPLTEADAADMLALATLTKPGPFTLRAQSLGSFWGVKIEGRLVAMAGQRMRQTGFAELSGLCTHPDFQGRGLGGLLFRFVAGEIAARGERAYLHAYITNAPAVALYEAMGFRIRSEMNLCVVKRPPV</sequence>
<dbReference type="RefSeq" id="WP_349961246.1">
    <property type="nucleotide sequence ID" value="NZ_CP157961.1"/>
</dbReference>
<protein>
    <submittedName>
        <fullName evidence="4">GNAT family N-acetyltransferase</fullName>
        <ecNumber evidence="4">2.3.1.-</ecNumber>
    </submittedName>
</protein>
<evidence type="ECO:0000256" key="1">
    <source>
        <dbReference type="ARBA" id="ARBA00022679"/>
    </source>
</evidence>
<dbReference type="InterPro" id="IPR050832">
    <property type="entry name" value="Bact_Acetyltransf"/>
</dbReference>
<evidence type="ECO:0000256" key="2">
    <source>
        <dbReference type="ARBA" id="ARBA00023315"/>
    </source>
</evidence>
<organism evidence="4">
    <name type="scientific">Rhizobium sp. ZPR3</name>
    <dbReference type="NCBI Taxonomy" id="3158967"/>
    <lineage>
        <taxon>Bacteria</taxon>
        <taxon>Pseudomonadati</taxon>
        <taxon>Pseudomonadota</taxon>
        <taxon>Alphaproteobacteria</taxon>
        <taxon>Hyphomicrobiales</taxon>
        <taxon>Rhizobiaceae</taxon>
        <taxon>Rhizobium/Agrobacterium group</taxon>
        <taxon>Rhizobium</taxon>
    </lineage>
</organism>
<dbReference type="EMBL" id="CP157961">
    <property type="protein sequence ID" value="XBT96533.1"/>
    <property type="molecule type" value="Genomic_DNA"/>
</dbReference>
<dbReference type="Pfam" id="PF08445">
    <property type="entry name" value="FR47"/>
    <property type="match status" value="1"/>
</dbReference>
<dbReference type="SUPFAM" id="SSF55729">
    <property type="entry name" value="Acyl-CoA N-acyltransferases (Nat)"/>
    <property type="match status" value="1"/>
</dbReference>
<dbReference type="PROSITE" id="PS51186">
    <property type="entry name" value="GNAT"/>
    <property type="match status" value="1"/>
</dbReference>
<keyword evidence="2 4" id="KW-0012">Acyltransferase</keyword>
<feature type="domain" description="N-acetyltransferase" evidence="3">
    <location>
        <begin position="98"/>
        <end position="227"/>
    </location>
</feature>
<geneLocation type="plasmid" evidence="4">
    <name>unnamed1</name>
</geneLocation>
<dbReference type="Gene3D" id="3.40.630.30">
    <property type="match status" value="1"/>
</dbReference>
<dbReference type="CDD" id="cd04301">
    <property type="entry name" value="NAT_SF"/>
    <property type="match status" value="1"/>
</dbReference>
<evidence type="ECO:0000313" key="4">
    <source>
        <dbReference type="EMBL" id="XBT96533.1"/>
    </source>
</evidence>
<reference evidence="4" key="1">
    <citation type="submission" date="2024-06" db="EMBL/GenBank/DDBJ databases">
        <authorList>
            <person name="Li T."/>
            <person name="Gao R."/>
        </authorList>
    </citation>
    <scope>NUCLEOTIDE SEQUENCE</scope>
    <source>
        <strain evidence="4">ZPR3</strain>
        <plasmid evidence="4">unnamed1</plasmid>
    </source>
</reference>
<dbReference type="InterPro" id="IPR016181">
    <property type="entry name" value="Acyl_CoA_acyltransferase"/>
</dbReference>
<dbReference type="EC" id="2.3.1.-" evidence="4"/>
<dbReference type="InterPro" id="IPR013653">
    <property type="entry name" value="GCN5-like_dom"/>
</dbReference>
<proteinExistence type="predicted"/>
<dbReference type="GO" id="GO:0016747">
    <property type="term" value="F:acyltransferase activity, transferring groups other than amino-acyl groups"/>
    <property type="evidence" value="ECO:0007669"/>
    <property type="project" value="InterPro"/>
</dbReference>
<keyword evidence="1 4" id="KW-0808">Transferase</keyword>